<keyword evidence="1" id="KW-0479">Metal-binding</keyword>
<dbReference type="EMBL" id="JAAALK010000080">
    <property type="protein sequence ID" value="KAG8095028.1"/>
    <property type="molecule type" value="Genomic_DNA"/>
</dbReference>
<reference evidence="3" key="1">
    <citation type="journal article" date="2021" name="bioRxiv">
        <title>Whole Genome Assembly and Annotation of Northern Wild Rice, Zizania palustris L., Supports a Whole Genome Duplication in the Zizania Genus.</title>
        <authorList>
            <person name="Haas M."/>
            <person name="Kono T."/>
            <person name="Macchietto M."/>
            <person name="Millas R."/>
            <person name="McGilp L."/>
            <person name="Shao M."/>
            <person name="Duquette J."/>
            <person name="Hirsch C.N."/>
            <person name="Kimball J."/>
        </authorList>
    </citation>
    <scope>NUCLEOTIDE SEQUENCE</scope>
    <source>
        <tissue evidence="3">Fresh leaf tissue</tissue>
    </source>
</reference>
<reference evidence="3" key="2">
    <citation type="submission" date="2021-02" db="EMBL/GenBank/DDBJ databases">
        <authorList>
            <person name="Kimball J.A."/>
            <person name="Haas M.W."/>
            <person name="Macchietto M."/>
            <person name="Kono T."/>
            <person name="Duquette J."/>
            <person name="Shao M."/>
        </authorList>
    </citation>
    <scope>NUCLEOTIDE SEQUENCE</scope>
    <source>
        <tissue evidence="3">Fresh leaf tissue</tissue>
    </source>
</reference>
<dbReference type="OrthoDB" id="3941538at2759"/>
<evidence type="ECO:0000256" key="2">
    <source>
        <dbReference type="SAM" id="MobiDB-lite"/>
    </source>
</evidence>
<dbReference type="PANTHER" id="PTHR31116">
    <property type="entry name" value="OS04G0501200 PROTEIN"/>
    <property type="match status" value="1"/>
</dbReference>
<evidence type="ECO:0000313" key="3">
    <source>
        <dbReference type="EMBL" id="KAG8095028.1"/>
    </source>
</evidence>
<accession>A0A8J5WX62</accession>
<dbReference type="InterPro" id="IPR005019">
    <property type="entry name" value="Adenine_glyco"/>
</dbReference>
<proteinExistence type="predicted"/>
<name>A0A8J5WX62_ZIZPA</name>
<dbReference type="Pfam" id="PF03352">
    <property type="entry name" value="Adenine_glyco"/>
    <property type="match status" value="1"/>
</dbReference>
<keyword evidence="1" id="KW-0862">Zinc</keyword>
<comment type="caution">
    <text evidence="3">The sequence shown here is derived from an EMBL/GenBank/DDBJ whole genome shotgun (WGS) entry which is preliminary data.</text>
</comment>
<feature type="binding site" evidence="1">
    <location>
        <position position="195"/>
    </location>
    <ligand>
        <name>Zn(2+)</name>
        <dbReference type="ChEBI" id="CHEBI:29105"/>
    </ligand>
</feature>
<organism evidence="3 4">
    <name type="scientific">Zizania palustris</name>
    <name type="common">Northern wild rice</name>
    <dbReference type="NCBI Taxonomy" id="103762"/>
    <lineage>
        <taxon>Eukaryota</taxon>
        <taxon>Viridiplantae</taxon>
        <taxon>Streptophyta</taxon>
        <taxon>Embryophyta</taxon>
        <taxon>Tracheophyta</taxon>
        <taxon>Spermatophyta</taxon>
        <taxon>Magnoliopsida</taxon>
        <taxon>Liliopsida</taxon>
        <taxon>Poales</taxon>
        <taxon>Poaceae</taxon>
        <taxon>BOP clade</taxon>
        <taxon>Oryzoideae</taxon>
        <taxon>Oryzeae</taxon>
        <taxon>Zizaniinae</taxon>
        <taxon>Zizania</taxon>
    </lineage>
</organism>
<keyword evidence="4" id="KW-1185">Reference proteome</keyword>
<evidence type="ECO:0000256" key="1">
    <source>
        <dbReference type="PIRSR" id="PIRSR605019-1"/>
    </source>
</evidence>
<evidence type="ECO:0000313" key="4">
    <source>
        <dbReference type="Proteomes" id="UP000729402"/>
    </source>
</evidence>
<feature type="binding site" evidence="1">
    <location>
        <position position="353"/>
    </location>
    <ligand>
        <name>Zn(2+)</name>
        <dbReference type="ChEBI" id="CHEBI:29105"/>
    </ligand>
</feature>
<feature type="binding site" evidence="1">
    <location>
        <position position="357"/>
    </location>
    <ligand>
        <name>Zn(2+)</name>
        <dbReference type="ChEBI" id="CHEBI:29105"/>
    </ligand>
</feature>
<feature type="region of interest" description="Disordered" evidence="2">
    <location>
        <begin position="17"/>
        <end position="154"/>
    </location>
</feature>
<gene>
    <name evidence="3" type="ORF">GUJ93_ZPchr0012g19049</name>
</gene>
<sequence>MASMAGAPRFWSLNIAAPEAETDVDARPVLVPGGNKAKLGPAAVRKPSPKPLRKADAAVGTPQKPAAAAAHKEESVKKNAAPAAGAGAGKGSSPLPSPRWTQPSPRKHDVPVHLNASCSSDASVESLRGRPSGGRMERSFSRSGVPRRGKTAGKVAAENVATDVEVVTPATPLETGKRRCAWVTPTTDPCYAVFHDEEWGLPVHDDKRLFELLVLSGALAELTWPEILKRRELFREIFMDFDPVATSKINEKKLVAAGSIANSLLSEQKLRAVVENARQILKITDEFGSFDQYCWGFLNHKPIVSKFRYPRQVPIKSPKADMISKDMVRRSFRGVGPTVIYSFMQAAGLTNDHLVSCFRFKECNEVPILCTNVTNQVNAKADLNADDLRTKICSKEMAAKAELSRTIGIRDEPICGSRGVHDLDIRISEMQVHFGSKNQNLFS</sequence>
<feature type="binding site" evidence="1">
    <location>
        <position position="180"/>
    </location>
    <ligand>
        <name>Zn(2+)</name>
        <dbReference type="ChEBI" id="CHEBI:29105"/>
    </ligand>
</feature>
<dbReference type="AlphaFoldDB" id="A0A8J5WX62"/>
<dbReference type="GO" id="GO:0008725">
    <property type="term" value="F:DNA-3-methyladenine glycosylase activity"/>
    <property type="evidence" value="ECO:0007669"/>
    <property type="project" value="InterPro"/>
</dbReference>
<dbReference type="Proteomes" id="UP000729402">
    <property type="component" value="Unassembled WGS sequence"/>
</dbReference>
<dbReference type="PANTHER" id="PTHR31116:SF5">
    <property type="entry name" value="OS06G0649800 PROTEIN"/>
    <property type="match status" value="1"/>
</dbReference>
<dbReference type="GO" id="GO:0006284">
    <property type="term" value="P:base-excision repair"/>
    <property type="evidence" value="ECO:0007669"/>
    <property type="project" value="InterPro"/>
</dbReference>
<protein>
    <submittedName>
        <fullName evidence="3">Uncharacterized protein</fullName>
    </submittedName>
</protein>
<dbReference type="GO" id="GO:0046872">
    <property type="term" value="F:metal ion binding"/>
    <property type="evidence" value="ECO:0007669"/>
    <property type="project" value="UniProtKB-KW"/>
</dbReference>